<evidence type="ECO:0000259" key="1">
    <source>
        <dbReference type="Pfam" id="PF01182"/>
    </source>
</evidence>
<name>A0A1G2M1I3_9BACT</name>
<sequence length="236" mass="26272">MRILHKQSKVEAAAHAADLLRQHLLTAIEHPVLLLLSGGSSLEVLQTLSIDNMPRTFSIGMVDERYVPEKEKQNGPILHQTCFIRQTQLKGVPFVPIEMSGTANPAECATRYELSLKEWRRAFPDGIISAILGIGSDGHVAGVLPYAERKNWFLEKFVDTHAWMVGYDTQGKGEFPARVSASLHFLMQEVNYAVVYACGEEKKPIIESLEQGKGELSQLPARVLSLMKEVDVCTDQ</sequence>
<dbReference type="InterPro" id="IPR006148">
    <property type="entry name" value="Glc/Gal-6P_isomerase"/>
</dbReference>
<dbReference type="AlphaFoldDB" id="A0A1G2M1I3"/>
<dbReference type="Pfam" id="PF01182">
    <property type="entry name" value="Glucosamine_iso"/>
    <property type="match status" value="1"/>
</dbReference>
<comment type="caution">
    <text evidence="2">The sequence shown here is derived from an EMBL/GenBank/DDBJ whole genome shotgun (WGS) entry which is preliminary data.</text>
</comment>
<dbReference type="InterPro" id="IPR037171">
    <property type="entry name" value="NagB/RpiA_transferase-like"/>
</dbReference>
<evidence type="ECO:0000313" key="3">
    <source>
        <dbReference type="Proteomes" id="UP000178873"/>
    </source>
</evidence>
<protein>
    <recommendedName>
        <fullName evidence="1">Glucosamine/galactosamine-6-phosphate isomerase domain-containing protein</fullName>
    </recommendedName>
</protein>
<dbReference type="EMBL" id="MHRF01000013">
    <property type="protein sequence ID" value="OHA17673.1"/>
    <property type="molecule type" value="Genomic_DNA"/>
</dbReference>
<proteinExistence type="predicted"/>
<dbReference type="GO" id="GO:0005975">
    <property type="term" value="P:carbohydrate metabolic process"/>
    <property type="evidence" value="ECO:0007669"/>
    <property type="project" value="InterPro"/>
</dbReference>
<dbReference type="SUPFAM" id="SSF100950">
    <property type="entry name" value="NagB/RpiA/CoA transferase-like"/>
    <property type="match status" value="1"/>
</dbReference>
<feature type="domain" description="Glucosamine/galactosamine-6-phosphate isomerase" evidence="1">
    <location>
        <begin position="9"/>
        <end position="225"/>
    </location>
</feature>
<dbReference type="STRING" id="1802301.A2664_03580"/>
<dbReference type="Gene3D" id="3.40.50.1360">
    <property type="match status" value="1"/>
</dbReference>
<dbReference type="Proteomes" id="UP000178873">
    <property type="component" value="Unassembled WGS sequence"/>
</dbReference>
<accession>A0A1G2M1I3</accession>
<reference evidence="2 3" key="1">
    <citation type="journal article" date="2016" name="Nat. Commun.">
        <title>Thousands of microbial genomes shed light on interconnected biogeochemical processes in an aquifer system.</title>
        <authorList>
            <person name="Anantharaman K."/>
            <person name="Brown C.T."/>
            <person name="Hug L.A."/>
            <person name="Sharon I."/>
            <person name="Castelle C.J."/>
            <person name="Probst A.J."/>
            <person name="Thomas B.C."/>
            <person name="Singh A."/>
            <person name="Wilkins M.J."/>
            <person name="Karaoz U."/>
            <person name="Brodie E.L."/>
            <person name="Williams K.H."/>
            <person name="Hubbard S.S."/>
            <person name="Banfield J.F."/>
        </authorList>
    </citation>
    <scope>NUCLEOTIDE SEQUENCE [LARGE SCALE GENOMIC DNA]</scope>
</reference>
<gene>
    <name evidence="2" type="ORF">A2664_03580</name>
</gene>
<organism evidence="2 3">
    <name type="scientific">Candidatus Taylorbacteria bacterium RIFCSPHIGHO2_01_FULL_46_22b</name>
    <dbReference type="NCBI Taxonomy" id="1802301"/>
    <lineage>
        <taxon>Bacteria</taxon>
        <taxon>Candidatus Tayloriibacteriota</taxon>
    </lineage>
</organism>
<evidence type="ECO:0000313" key="2">
    <source>
        <dbReference type="EMBL" id="OHA17673.1"/>
    </source>
</evidence>